<dbReference type="Gene3D" id="1.20.140.10">
    <property type="entry name" value="Butyryl-CoA Dehydrogenase, subunit A, domain 3"/>
    <property type="match status" value="1"/>
</dbReference>
<dbReference type="GO" id="GO:0016491">
    <property type="term" value="F:oxidoreductase activity"/>
    <property type="evidence" value="ECO:0007669"/>
    <property type="project" value="UniProtKB-KW"/>
</dbReference>
<keyword evidence="5" id="KW-0560">Oxidoreductase</keyword>
<feature type="domain" description="Adaptive response protein AidB N-terminal" evidence="8">
    <location>
        <begin position="16"/>
        <end position="171"/>
    </location>
</feature>
<dbReference type="EMBL" id="JBHSWX010000001">
    <property type="protein sequence ID" value="MFC6784721.1"/>
    <property type="molecule type" value="Genomic_DNA"/>
</dbReference>
<dbReference type="SUPFAM" id="SSF47203">
    <property type="entry name" value="Acyl-CoA dehydrogenase C-terminal domain-like"/>
    <property type="match status" value="1"/>
</dbReference>
<sequence length="612" mass="67044">MSTGPIDYGRLSAGRHCNYWRMDPTLRSVVERASTDDEFEWAEPVLERFGHACGHGIADRSDRIDRHPPKLHTYDADGEVTNEVEYHPDQRENERVVYEEFRLTHDPFHPPPGRDDPASFTHALAMQALLSYCDVGFTCPASMTTGAAIALEAADHDCDEFFDRLTSADLDEHIEGAMFLTEKQGGSDVGANEVRADPADDGTYRLFGEKWFCSNIDAQGALALARTPDAPEGTAGLSLFLVPREVDGELNDSLFRRLKDKLGTLSVPTGEIEFRGATGYLIGEEGDGFRLMAEMMNYERLTNATGALGVMGRALLEAKAHAANREAFGKRLDDHALMRRDLAELTVEYEGAATFSFEAARWYNEYKRAGDEATENPAADGEDTDRAFKLMRVLVPVAKYRTARDSVGVASYCMEVLGGNGYVREHTTPRLLRDTQVLPIWEGSSNVISLDVLRVLERERAHEALIPYVSDLLAVDDGLLAGLADEIGESFETLQASLGTLAAEDTEYAQYHAKELANLIYDVTTAALLLNRADDALADDGAAGGTDGDGVTAPDARLALVTEAFVDEHLREDRSRGITSGSTGLDDRFDAIARYARVDPDSVPEAVLGAEE</sequence>
<dbReference type="InterPro" id="IPR006091">
    <property type="entry name" value="Acyl-CoA_Oxase/DH_mid-dom"/>
</dbReference>
<evidence type="ECO:0000256" key="3">
    <source>
        <dbReference type="ARBA" id="ARBA00022630"/>
    </source>
</evidence>
<reference evidence="9 10" key="1">
    <citation type="journal article" date="2019" name="Int. J. Syst. Evol. Microbiol.">
        <title>The Global Catalogue of Microorganisms (GCM) 10K type strain sequencing project: providing services to taxonomists for standard genome sequencing and annotation.</title>
        <authorList>
            <consortium name="The Broad Institute Genomics Platform"/>
            <consortium name="The Broad Institute Genome Sequencing Center for Infectious Disease"/>
            <person name="Wu L."/>
            <person name="Ma J."/>
        </authorList>
    </citation>
    <scope>NUCLEOTIDE SEQUENCE [LARGE SCALE GENOMIC DNA]</scope>
    <source>
        <strain evidence="9 10">SYNS20</strain>
    </source>
</reference>
<comment type="cofactor">
    <cofactor evidence="1 5">
        <name>FAD</name>
        <dbReference type="ChEBI" id="CHEBI:57692"/>
    </cofactor>
</comment>
<gene>
    <name evidence="9" type="ORF">ACFQFD_01555</name>
</gene>
<comment type="similarity">
    <text evidence="2 5">Belongs to the acyl-CoA dehydrogenase family.</text>
</comment>
<feature type="domain" description="Acyl-CoA oxidase/dehydrogenase middle" evidence="7">
    <location>
        <begin position="177"/>
        <end position="275"/>
    </location>
</feature>
<dbReference type="AlphaFoldDB" id="A0ABD5T6E2"/>
<evidence type="ECO:0000256" key="1">
    <source>
        <dbReference type="ARBA" id="ARBA00001974"/>
    </source>
</evidence>
<evidence type="ECO:0000259" key="6">
    <source>
        <dbReference type="Pfam" id="PF00441"/>
    </source>
</evidence>
<evidence type="ECO:0000313" key="9">
    <source>
        <dbReference type="EMBL" id="MFC6784721.1"/>
    </source>
</evidence>
<dbReference type="Gene3D" id="2.40.110.20">
    <property type="match status" value="1"/>
</dbReference>
<accession>A0ABD5T6E2</accession>
<evidence type="ECO:0000259" key="8">
    <source>
        <dbReference type="Pfam" id="PF18158"/>
    </source>
</evidence>
<feature type="domain" description="Acyl-CoA dehydrogenase/oxidase C-terminal" evidence="6">
    <location>
        <begin position="286"/>
        <end position="454"/>
    </location>
</feature>
<dbReference type="Proteomes" id="UP001596443">
    <property type="component" value="Unassembled WGS sequence"/>
</dbReference>
<keyword evidence="10" id="KW-1185">Reference proteome</keyword>
<protein>
    <submittedName>
        <fullName evidence="9">Acyl-CoA dehydrogenase family protein</fullName>
    </submittedName>
</protein>
<dbReference type="PROSITE" id="PS00073">
    <property type="entry name" value="ACYL_COA_DH_2"/>
    <property type="match status" value="1"/>
</dbReference>
<dbReference type="Gene3D" id="6.10.250.600">
    <property type="match status" value="1"/>
</dbReference>
<dbReference type="GeneID" id="81211438"/>
<evidence type="ECO:0000256" key="4">
    <source>
        <dbReference type="ARBA" id="ARBA00022827"/>
    </source>
</evidence>
<dbReference type="Pfam" id="PF18158">
    <property type="entry name" value="AidB_N"/>
    <property type="match status" value="1"/>
</dbReference>
<dbReference type="InterPro" id="IPR041504">
    <property type="entry name" value="AidB_N"/>
</dbReference>
<dbReference type="RefSeq" id="WP_284063542.1">
    <property type="nucleotide sequence ID" value="NZ_CP126159.1"/>
</dbReference>
<keyword evidence="4 5" id="KW-0274">FAD</keyword>
<dbReference type="PANTHER" id="PTHR42707">
    <property type="entry name" value="ACYL-COA DEHYDROGENASE"/>
    <property type="match status" value="1"/>
</dbReference>
<evidence type="ECO:0000256" key="2">
    <source>
        <dbReference type="ARBA" id="ARBA00009347"/>
    </source>
</evidence>
<organism evidence="9 10">
    <name type="scientific">Halobaculum halobium</name>
    <dbReference type="NCBI Taxonomy" id="3032281"/>
    <lineage>
        <taxon>Archaea</taxon>
        <taxon>Methanobacteriati</taxon>
        <taxon>Methanobacteriota</taxon>
        <taxon>Stenosarchaea group</taxon>
        <taxon>Halobacteria</taxon>
        <taxon>Halobacteriales</taxon>
        <taxon>Haloferacaceae</taxon>
        <taxon>Halobaculum</taxon>
    </lineage>
</organism>
<dbReference type="Pfam" id="PF00441">
    <property type="entry name" value="Acyl-CoA_dh_1"/>
    <property type="match status" value="1"/>
</dbReference>
<evidence type="ECO:0000259" key="7">
    <source>
        <dbReference type="Pfam" id="PF02770"/>
    </source>
</evidence>
<dbReference type="InterPro" id="IPR006089">
    <property type="entry name" value="Acyl-CoA_DH_CS"/>
</dbReference>
<dbReference type="SUPFAM" id="SSF56645">
    <property type="entry name" value="Acyl-CoA dehydrogenase NM domain-like"/>
    <property type="match status" value="1"/>
</dbReference>
<dbReference type="InterPro" id="IPR009075">
    <property type="entry name" value="AcylCo_DH/oxidase_C"/>
</dbReference>
<evidence type="ECO:0000256" key="5">
    <source>
        <dbReference type="RuleBase" id="RU362125"/>
    </source>
</evidence>
<keyword evidence="3 5" id="KW-0285">Flavoprotein</keyword>
<dbReference type="InterPro" id="IPR036250">
    <property type="entry name" value="AcylCo_DH-like_C"/>
</dbReference>
<comment type="caution">
    <text evidence="9">The sequence shown here is derived from an EMBL/GenBank/DDBJ whole genome shotgun (WGS) entry which is preliminary data.</text>
</comment>
<dbReference type="InterPro" id="IPR009100">
    <property type="entry name" value="AcylCoA_DH/oxidase_NM_dom_sf"/>
</dbReference>
<dbReference type="PANTHER" id="PTHR42707:SF2">
    <property type="entry name" value="ACD11 DEHYDROGENASE"/>
    <property type="match status" value="1"/>
</dbReference>
<dbReference type="Pfam" id="PF02770">
    <property type="entry name" value="Acyl-CoA_dh_M"/>
    <property type="match status" value="1"/>
</dbReference>
<dbReference type="InterPro" id="IPR052904">
    <property type="entry name" value="Acyl-CoA_dehydrogenase-like"/>
</dbReference>
<evidence type="ECO:0000313" key="10">
    <source>
        <dbReference type="Proteomes" id="UP001596443"/>
    </source>
</evidence>
<proteinExistence type="inferred from homology"/>
<name>A0ABD5T6E2_9EURY</name>